<dbReference type="Proteomes" id="UP001054837">
    <property type="component" value="Unassembled WGS sequence"/>
</dbReference>
<organism evidence="1 2">
    <name type="scientific">Caerostris darwini</name>
    <dbReference type="NCBI Taxonomy" id="1538125"/>
    <lineage>
        <taxon>Eukaryota</taxon>
        <taxon>Metazoa</taxon>
        <taxon>Ecdysozoa</taxon>
        <taxon>Arthropoda</taxon>
        <taxon>Chelicerata</taxon>
        <taxon>Arachnida</taxon>
        <taxon>Araneae</taxon>
        <taxon>Araneomorphae</taxon>
        <taxon>Entelegynae</taxon>
        <taxon>Araneoidea</taxon>
        <taxon>Araneidae</taxon>
        <taxon>Caerostris</taxon>
    </lineage>
</organism>
<dbReference type="EMBL" id="BPLQ01015694">
    <property type="protein sequence ID" value="GIY89784.1"/>
    <property type="molecule type" value="Genomic_DNA"/>
</dbReference>
<name>A0AAV4X5H3_9ARAC</name>
<reference evidence="1 2" key="1">
    <citation type="submission" date="2021-06" db="EMBL/GenBank/DDBJ databases">
        <title>Caerostris darwini draft genome.</title>
        <authorList>
            <person name="Kono N."/>
            <person name="Arakawa K."/>
        </authorList>
    </citation>
    <scope>NUCLEOTIDE SEQUENCE [LARGE SCALE GENOMIC DNA]</scope>
</reference>
<accession>A0AAV4X5H3</accession>
<protein>
    <submittedName>
        <fullName evidence="1">Uncharacterized protein</fullName>
    </submittedName>
</protein>
<gene>
    <name evidence="1" type="ORF">CDAR_175641</name>
</gene>
<evidence type="ECO:0000313" key="2">
    <source>
        <dbReference type="Proteomes" id="UP001054837"/>
    </source>
</evidence>
<comment type="caution">
    <text evidence="1">The sequence shown here is derived from an EMBL/GenBank/DDBJ whole genome shotgun (WGS) entry which is preliminary data.</text>
</comment>
<proteinExistence type="predicted"/>
<sequence length="67" mass="7922">MEKRALTSSVDRRVQFPNQRKLRLKTQQASQDGLKLRRPYIQNFMYSCDCDGRMGMHHFKRGMGYPG</sequence>
<keyword evidence="2" id="KW-1185">Reference proteome</keyword>
<evidence type="ECO:0000313" key="1">
    <source>
        <dbReference type="EMBL" id="GIY89784.1"/>
    </source>
</evidence>
<dbReference type="AlphaFoldDB" id="A0AAV4X5H3"/>